<dbReference type="AlphaFoldDB" id="A0A2C6KUU9"/>
<keyword evidence="10" id="KW-1185">Reference proteome</keyword>
<evidence type="ECO:0000256" key="1">
    <source>
        <dbReference type="ARBA" id="ARBA00004308"/>
    </source>
</evidence>
<dbReference type="PANTHER" id="PTHR11134">
    <property type="entry name" value="ADAPTOR COMPLEX SUBUNIT BETA FAMILY MEMBER"/>
    <property type="match status" value="1"/>
</dbReference>
<dbReference type="Gene3D" id="3.30.310.10">
    <property type="entry name" value="TATA-Binding Protein"/>
    <property type="match status" value="1"/>
</dbReference>
<comment type="similarity">
    <text evidence="2">Belongs to the adaptor complexes large subunit family.</text>
</comment>
<keyword evidence="7" id="KW-0812">Transmembrane</keyword>
<feature type="region of interest" description="Disordered" evidence="6">
    <location>
        <begin position="153"/>
        <end position="266"/>
    </location>
</feature>
<dbReference type="GO" id="GO:0012505">
    <property type="term" value="C:endomembrane system"/>
    <property type="evidence" value="ECO:0007669"/>
    <property type="project" value="UniProtKB-SubCell"/>
</dbReference>
<dbReference type="InterPro" id="IPR016024">
    <property type="entry name" value="ARM-type_fold"/>
</dbReference>
<sequence>MVFVFFLFFYAESFFILFLCFILGEFSREIEDAPYLLEGLVSRFAEECPTVRLELLTAAVKCFFTSPGEMQHILGSLLQQAIGDASHPDIRDRALFYYRFLKSHLKEAKQIICTPLPPVEEIELMGEFNTLSVMYSSPSSSFLYVSPPIPFGGRRVSSEGDETEQSPQLDPPSLPYQDHNDHHRKMTMEKKKKEEEDEEEEDEESTKSRYEEEEKDEEYSKRSGGKEGRSRTTRMNGTSSSSYPSHFLHEERKKKEEAEVHDDEKDQRQACMRLKASVQMTSEEFQEIWQHIQEEKEERGGSNEDEEEERRERVYETSFVFLLRDFPRGLGLARQDLTRFDEEFEAYAATKSHLFTMASGVLGEKKNGGDSEPILKLFLYGQDTHDVFYLCEMRLSFHEEERETKAAVDLIIKAILKKEEEEARHLVNEKPYNWRRETNPSSSSSRRVLTRKCLLEFAGEVKRAFVNLLLSHEGKEKDRIDQDEDHESRACMH</sequence>
<keyword evidence="7" id="KW-1133">Transmembrane helix</keyword>
<organism evidence="9 10">
    <name type="scientific">Cystoisospora suis</name>
    <dbReference type="NCBI Taxonomy" id="483139"/>
    <lineage>
        <taxon>Eukaryota</taxon>
        <taxon>Sar</taxon>
        <taxon>Alveolata</taxon>
        <taxon>Apicomplexa</taxon>
        <taxon>Conoidasida</taxon>
        <taxon>Coccidia</taxon>
        <taxon>Eucoccidiorida</taxon>
        <taxon>Eimeriorina</taxon>
        <taxon>Sarcocystidae</taxon>
        <taxon>Cystoisospora</taxon>
    </lineage>
</organism>
<proteinExistence type="inferred from homology"/>
<keyword evidence="5 7" id="KW-0472">Membrane</keyword>
<dbReference type="InterPro" id="IPR026739">
    <property type="entry name" value="AP_beta"/>
</dbReference>
<feature type="compositionally biased region" description="Basic and acidic residues" evidence="6">
    <location>
        <begin position="247"/>
        <end position="266"/>
    </location>
</feature>
<evidence type="ECO:0000313" key="10">
    <source>
        <dbReference type="Proteomes" id="UP000221165"/>
    </source>
</evidence>
<dbReference type="OrthoDB" id="10254310at2759"/>
<dbReference type="GO" id="GO:0006886">
    <property type="term" value="P:intracellular protein transport"/>
    <property type="evidence" value="ECO:0007669"/>
    <property type="project" value="InterPro"/>
</dbReference>
<evidence type="ECO:0000256" key="4">
    <source>
        <dbReference type="ARBA" id="ARBA00022927"/>
    </source>
</evidence>
<evidence type="ECO:0000256" key="5">
    <source>
        <dbReference type="ARBA" id="ARBA00023136"/>
    </source>
</evidence>
<dbReference type="Gene3D" id="1.25.10.10">
    <property type="entry name" value="Leucine-rich Repeat Variant"/>
    <property type="match status" value="1"/>
</dbReference>
<evidence type="ECO:0000256" key="3">
    <source>
        <dbReference type="ARBA" id="ARBA00022448"/>
    </source>
</evidence>
<dbReference type="EMBL" id="MIGC01003112">
    <property type="protein sequence ID" value="PHJ19944.1"/>
    <property type="molecule type" value="Genomic_DNA"/>
</dbReference>
<evidence type="ECO:0000256" key="7">
    <source>
        <dbReference type="SAM" id="Phobius"/>
    </source>
</evidence>
<evidence type="ECO:0000259" key="8">
    <source>
        <dbReference type="Pfam" id="PF01602"/>
    </source>
</evidence>
<feature type="compositionally biased region" description="Polar residues" evidence="6">
    <location>
        <begin position="233"/>
        <end position="244"/>
    </location>
</feature>
<dbReference type="GeneID" id="94429600"/>
<dbReference type="InterPro" id="IPR002553">
    <property type="entry name" value="Clathrin/coatomer_adapt-like_N"/>
</dbReference>
<evidence type="ECO:0000313" key="9">
    <source>
        <dbReference type="EMBL" id="PHJ19944.1"/>
    </source>
</evidence>
<feature type="compositionally biased region" description="Basic and acidic residues" evidence="6">
    <location>
        <begin position="178"/>
        <end position="194"/>
    </location>
</feature>
<feature type="domain" description="Clathrin/coatomer adaptor adaptin-like N-terminal" evidence="8">
    <location>
        <begin position="20"/>
        <end position="103"/>
    </location>
</feature>
<name>A0A2C6KUU9_9APIC</name>
<gene>
    <name evidence="9" type="ORF">CSUI_006225</name>
</gene>
<feature type="transmembrane region" description="Helical" evidence="7">
    <location>
        <begin position="6"/>
        <end position="24"/>
    </location>
</feature>
<comment type="subcellular location">
    <subcellularLocation>
        <location evidence="1">Endomembrane system</location>
    </subcellularLocation>
</comment>
<comment type="caution">
    <text evidence="9">The sequence shown here is derived from an EMBL/GenBank/DDBJ whole genome shotgun (WGS) entry which is preliminary data.</text>
</comment>
<keyword evidence="4" id="KW-0653">Protein transport</keyword>
<dbReference type="GO" id="GO:0016192">
    <property type="term" value="P:vesicle-mediated transport"/>
    <property type="evidence" value="ECO:0007669"/>
    <property type="project" value="InterPro"/>
</dbReference>
<keyword evidence="3" id="KW-0813">Transport</keyword>
<feature type="compositionally biased region" description="Basic and acidic residues" evidence="6">
    <location>
        <begin position="205"/>
        <end position="230"/>
    </location>
</feature>
<evidence type="ECO:0000256" key="2">
    <source>
        <dbReference type="ARBA" id="ARBA00006613"/>
    </source>
</evidence>
<dbReference type="SUPFAM" id="SSF48371">
    <property type="entry name" value="ARM repeat"/>
    <property type="match status" value="1"/>
</dbReference>
<evidence type="ECO:0000256" key="6">
    <source>
        <dbReference type="SAM" id="MobiDB-lite"/>
    </source>
</evidence>
<dbReference type="RefSeq" id="XP_067921636.1">
    <property type="nucleotide sequence ID" value="XM_068066389.1"/>
</dbReference>
<dbReference type="GO" id="GO:0030117">
    <property type="term" value="C:membrane coat"/>
    <property type="evidence" value="ECO:0007669"/>
    <property type="project" value="InterPro"/>
</dbReference>
<protein>
    <submittedName>
        <fullName evidence="9">Heat repeat-containing protein</fullName>
    </submittedName>
</protein>
<accession>A0A2C6KUU9</accession>
<reference evidence="9 10" key="1">
    <citation type="journal article" date="2017" name="Int. J. Parasitol.">
        <title>The genome of the protozoan parasite Cystoisospora suis and a reverse vaccinology approach to identify vaccine candidates.</title>
        <authorList>
            <person name="Palmieri N."/>
            <person name="Shrestha A."/>
            <person name="Ruttkowski B."/>
            <person name="Beck T."/>
            <person name="Vogl C."/>
            <person name="Tomley F."/>
            <person name="Blake D.P."/>
            <person name="Joachim A."/>
        </authorList>
    </citation>
    <scope>NUCLEOTIDE SEQUENCE [LARGE SCALE GENOMIC DNA]</scope>
    <source>
        <strain evidence="9 10">Wien I</strain>
    </source>
</reference>
<dbReference type="Pfam" id="PF01602">
    <property type="entry name" value="Adaptin_N"/>
    <property type="match status" value="1"/>
</dbReference>
<dbReference type="Proteomes" id="UP000221165">
    <property type="component" value="Unassembled WGS sequence"/>
</dbReference>
<dbReference type="InterPro" id="IPR012295">
    <property type="entry name" value="TBP_dom_sf"/>
</dbReference>
<feature type="compositionally biased region" description="Acidic residues" evidence="6">
    <location>
        <begin position="195"/>
        <end position="204"/>
    </location>
</feature>
<dbReference type="VEuPathDB" id="ToxoDB:CSUI_006225"/>
<dbReference type="InterPro" id="IPR011989">
    <property type="entry name" value="ARM-like"/>
</dbReference>